<feature type="region of interest" description="Disordered" evidence="1">
    <location>
        <begin position="1"/>
        <end position="160"/>
    </location>
</feature>
<evidence type="ECO:0000256" key="2">
    <source>
        <dbReference type="SAM" id="Phobius"/>
    </source>
</evidence>
<feature type="transmembrane region" description="Helical" evidence="2">
    <location>
        <begin position="169"/>
        <end position="192"/>
    </location>
</feature>
<sequence length="363" mass="38748">MSQTLRRTRLPEVLRPREPEPAEPLEGKNEEISADTAPDAPVPPPVTNVVQGAEPRAAEPAAPPTLTLTRAPLAPPQPPGAGEPVEATRPAAKVPPRQNITQFPQRRPPPTAHPGSLAKPMDTAPARTIGPNPPQHDAPRPGTLRISSNRPSTKRIDKTNARAARRHSIFVALMKGLLPGLVIGLAGVFFFYSYDFKPVALPDNVNFDPGEVSIGTDGIRMVAPKLTGVDNNQQTFEIKADEAIQDRADPTKVTLVGIDARVNLKDGGTIGFSAQKGVYNTDLNQIWLSESLEIRSSEGYVAQLSEAQVDFKNGQMVSNSPVLIFTNDGVINASGVQVLDGGNKVIFSGRVTLSLNGSVGETQ</sequence>
<reference evidence="3" key="1">
    <citation type="submission" date="2018-06" db="EMBL/GenBank/DDBJ databases">
        <authorList>
            <person name="Zhirakovskaya E."/>
        </authorList>
    </citation>
    <scope>NUCLEOTIDE SEQUENCE</scope>
</reference>
<evidence type="ECO:0000256" key="1">
    <source>
        <dbReference type="SAM" id="MobiDB-lite"/>
    </source>
</evidence>
<keyword evidence="2" id="KW-1133">Transmembrane helix</keyword>
<proteinExistence type="predicted"/>
<dbReference type="EMBL" id="UOEM01000060">
    <property type="protein sequence ID" value="VAW13300.1"/>
    <property type="molecule type" value="Genomic_DNA"/>
</dbReference>
<gene>
    <name evidence="3" type="ORF">MNBD_ALPHA09-864</name>
</gene>
<keyword evidence="2" id="KW-0812">Transmembrane</keyword>
<evidence type="ECO:0008006" key="4">
    <source>
        <dbReference type="Google" id="ProtNLM"/>
    </source>
</evidence>
<protein>
    <recommendedName>
        <fullName evidence="4">LPS export ABC transporter periplasmic protein LptC</fullName>
    </recommendedName>
</protein>
<name>A0A3B0T8U6_9ZZZZ</name>
<organism evidence="3">
    <name type="scientific">hydrothermal vent metagenome</name>
    <dbReference type="NCBI Taxonomy" id="652676"/>
    <lineage>
        <taxon>unclassified sequences</taxon>
        <taxon>metagenomes</taxon>
        <taxon>ecological metagenomes</taxon>
    </lineage>
</organism>
<dbReference type="AlphaFoldDB" id="A0A3B0T8U6"/>
<evidence type="ECO:0000313" key="3">
    <source>
        <dbReference type="EMBL" id="VAW13300.1"/>
    </source>
</evidence>
<keyword evidence="2" id="KW-0472">Membrane</keyword>
<feature type="compositionally biased region" description="Low complexity" evidence="1">
    <location>
        <begin position="51"/>
        <end position="72"/>
    </location>
</feature>
<accession>A0A3B0T8U6</accession>
<feature type="compositionally biased region" description="Basic and acidic residues" evidence="1">
    <location>
        <begin position="9"/>
        <end position="31"/>
    </location>
</feature>